<keyword evidence="2" id="KW-1185">Reference proteome</keyword>
<dbReference type="GO" id="GO:0016811">
    <property type="term" value="F:hydrolase activity, acting on carbon-nitrogen (but not peptide) bonds, in linear amides"/>
    <property type="evidence" value="ECO:0007669"/>
    <property type="project" value="TreeGrafter"/>
</dbReference>
<gene>
    <name evidence="1" type="ORF">FPL14_01170</name>
</gene>
<accession>A0A7G5BSN3</accession>
<name>A0A7G5BSN3_9BACL</name>
<dbReference type="PANTHER" id="PTHR12993:SF11">
    <property type="entry name" value="N-ACETYLGLUCOSAMINYL-PHOSPHATIDYLINOSITOL DE-N-ACETYLASE"/>
    <property type="match status" value="1"/>
</dbReference>
<dbReference type="RefSeq" id="WP_182301298.1">
    <property type="nucleotide sequence ID" value="NZ_CP041969.1"/>
</dbReference>
<dbReference type="SUPFAM" id="SSF102588">
    <property type="entry name" value="LmbE-like"/>
    <property type="match status" value="1"/>
</dbReference>
<sequence length="220" mass="24037">MLNGRSAFIYAHPDDETFMSGCLIRQLADEGLKPVLLVATRGDAGNKNGDYAHSSREELAGIRDGEMAEAASILGLDTVEQLGHPDGKLNEVEAHRLALQIVNFANAHDVESLFTFPPDGGNGHPDHIAISLAATLAFQSGKCESVRALYYSMSPGWVSEGRKPDLTIDAAKHWPVKAAALRAHDSQKHAIRRYFGALEDEVPNDRRFEEFVKIQFDIGG</sequence>
<dbReference type="InterPro" id="IPR003737">
    <property type="entry name" value="GlcNAc_PI_deacetylase-related"/>
</dbReference>
<protein>
    <submittedName>
        <fullName evidence="1">PIG-L family deacetylase</fullName>
    </submittedName>
</protein>
<evidence type="ECO:0000313" key="2">
    <source>
        <dbReference type="Proteomes" id="UP000515679"/>
    </source>
</evidence>
<dbReference type="KEGG" id="cchl:FPL14_01170"/>
<reference evidence="1 2" key="1">
    <citation type="submission" date="2019-07" db="EMBL/GenBank/DDBJ databases">
        <authorList>
            <person name="Kim J.K."/>
            <person name="Cheong H.-M."/>
            <person name="Choi Y."/>
            <person name="Hwang K.J."/>
            <person name="Lee S."/>
            <person name="Choi C."/>
        </authorList>
    </citation>
    <scope>NUCLEOTIDE SEQUENCE [LARGE SCALE GENOMIC DNA]</scope>
    <source>
        <strain evidence="1 2">KS 22</strain>
    </source>
</reference>
<organism evidence="1 2">
    <name type="scientific">Cohnella cholangitidis</name>
    <dbReference type="NCBI Taxonomy" id="2598458"/>
    <lineage>
        <taxon>Bacteria</taxon>
        <taxon>Bacillati</taxon>
        <taxon>Bacillota</taxon>
        <taxon>Bacilli</taxon>
        <taxon>Bacillales</taxon>
        <taxon>Paenibacillaceae</taxon>
        <taxon>Cohnella</taxon>
    </lineage>
</organism>
<evidence type="ECO:0000313" key="1">
    <source>
        <dbReference type="EMBL" id="QMV39967.1"/>
    </source>
</evidence>
<dbReference type="Pfam" id="PF02585">
    <property type="entry name" value="PIG-L"/>
    <property type="match status" value="1"/>
</dbReference>
<dbReference type="PANTHER" id="PTHR12993">
    <property type="entry name" value="N-ACETYLGLUCOSAMINYL-PHOSPHATIDYLINOSITOL DE-N-ACETYLASE-RELATED"/>
    <property type="match status" value="1"/>
</dbReference>
<dbReference type="Proteomes" id="UP000515679">
    <property type="component" value="Chromosome"/>
</dbReference>
<dbReference type="EMBL" id="CP041969">
    <property type="protein sequence ID" value="QMV39967.1"/>
    <property type="molecule type" value="Genomic_DNA"/>
</dbReference>
<dbReference type="AlphaFoldDB" id="A0A7G5BSN3"/>
<dbReference type="Gene3D" id="3.40.50.10320">
    <property type="entry name" value="LmbE-like"/>
    <property type="match status" value="1"/>
</dbReference>
<dbReference type="InterPro" id="IPR024078">
    <property type="entry name" value="LmbE-like_dom_sf"/>
</dbReference>
<proteinExistence type="predicted"/>